<accession>A0A2A5IRH4</accession>
<feature type="domain" description="NAD-dependent epimerase/dehydratase" evidence="1">
    <location>
        <begin position="4"/>
        <end position="228"/>
    </location>
</feature>
<gene>
    <name evidence="2" type="ORF">CEY02_16420</name>
</gene>
<proteinExistence type="predicted"/>
<dbReference type="InterPro" id="IPR036291">
    <property type="entry name" value="NAD(P)-bd_dom_sf"/>
</dbReference>
<evidence type="ECO:0000259" key="1">
    <source>
        <dbReference type="Pfam" id="PF01370"/>
    </source>
</evidence>
<dbReference type="Pfam" id="PF01370">
    <property type="entry name" value="Epimerase"/>
    <property type="match status" value="1"/>
</dbReference>
<dbReference type="PANTHER" id="PTHR43245:SF13">
    <property type="entry name" value="UDP-D-APIOSE_UDP-D-XYLOSE SYNTHASE 2"/>
    <property type="match status" value="1"/>
</dbReference>
<sequence>MKKVLVTGGSGFIGSHTVEKLIEKGYEAIVLDNFSTGRKENIAHLSVQCIEEDITKPEVVEIIKQIAPDYIIHLAAQVSVAVSVKDYIYDQEVNIKGSLHVIKAASEIGVKKVIFASSAAVYGDPVYLPVDTAHPLQPGSPYGLSKLTVERYLEMAKSLYHVDSCILRYSNVYGPRQDALGEGGVVSIFSDQFAKHEAPVIFGDGEQTRDFIYVGDLAAANVAALSAQSNVCLNISSGDSITVNELFQTMKRVTKSHLEPIYKPQRAGDIVHSTLANEDTKRVLAWEPVVTLQEGLARTISYYEQEVKA</sequence>
<reference evidence="2 3" key="1">
    <citation type="submission" date="2017-06" db="EMBL/GenBank/DDBJ databases">
        <title>Draft Genome Sequence of Bacillus sp Strain 36R Isolated from saline sediment at Atanasia, Sonora, Mexico.</title>
        <authorList>
            <person name="Sanchez Diaz R."/>
            <person name="Quiroz Macias M.E."/>
            <person name="Ibarra Gamez J.C."/>
            <person name="Enciso Ibarra J."/>
            <person name="Gomez Gil B."/>
            <person name="Galaviz Silva L."/>
        </authorList>
    </citation>
    <scope>NUCLEOTIDE SEQUENCE [LARGE SCALE GENOMIC DNA]</scope>
    <source>
        <strain evidence="2 3">36R_ATNSAL</strain>
    </source>
</reference>
<dbReference type="OrthoDB" id="9771073at2"/>
<evidence type="ECO:0000313" key="3">
    <source>
        <dbReference type="Proteomes" id="UP000228754"/>
    </source>
</evidence>
<name>A0A2A5IRH4_BACPU</name>
<organism evidence="2 3">
    <name type="scientific">Bacillus pumilus</name>
    <name type="common">Bacillus mesentericus</name>
    <dbReference type="NCBI Taxonomy" id="1408"/>
    <lineage>
        <taxon>Bacteria</taxon>
        <taxon>Bacillati</taxon>
        <taxon>Bacillota</taxon>
        <taxon>Bacilli</taxon>
        <taxon>Bacillales</taxon>
        <taxon>Bacillaceae</taxon>
        <taxon>Bacillus</taxon>
    </lineage>
</organism>
<evidence type="ECO:0000313" key="2">
    <source>
        <dbReference type="EMBL" id="PCK19920.1"/>
    </source>
</evidence>
<dbReference type="AlphaFoldDB" id="A0A2A5IRH4"/>
<dbReference type="Gene3D" id="3.40.50.720">
    <property type="entry name" value="NAD(P)-binding Rossmann-like Domain"/>
    <property type="match status" value="1"/>
</dbReference>
<dbReference type="PANTHER" id="PTHR43245">
    <property type="entry name" value="BIFUNCTIONAL POLYMYXIN RESISTANCE PROTEIN ARNA"/>
    <property type="match status" value="1"/>
</dbReference>
<comment type="caution">
    <text evidence="2">The sequence shown here is derived from an EMBL/GenBank/DDBJ whole genome shotgun (WGS) entry which is preliminary data.</text>
</comment>
<dbReference type="SUPFAM" id="SSF51735">
    <property type="entry name" value="NAD(P)-binding Rossmann-fold domains"/>
    <property type="match status" value="1"/>
</dbReference>
<protein>
    <submittedName>
        <fullName evidence="2">UDP-glucose 4-epimerase</fullName>
    </submittedName>
</protein>
<dbReference type="InterPro" id="IPR050177">
    <property type="entry name" value="Lipid_A_modif_metabolic_enz"/>
</dbReference>
<dbReference type="InterPro" id="IPR001509">
    <property type="entry name" value="Epimerase_deHydtase"/>
</dbReference>
<dbReference type="EMBL" id="NKHG01000111">
    <property type="protein sequence ID" value="PCK19920.1"/>
    <property type="molecule type" value="Genomic_DNA"/>
</dbReference>
<dbReference type="Proteomes" id="UP000228754">
    <property type="component" value="Unassembled WGS sequence"/>
</dbReference>